<sequence length="46" mass="5005">MTTQDRLPLLIYIGGIVLVGIAILIGALAGSQYESYRERPALVETE</sequence>
<reference evidence="3 5" key="1">
    <citation type="submission" date="2016-10" db="EMBL/GenBank/DDBJ databases">
        <authorList>
            <person name="Varghese N."/>
            <person name="Submissions S."/>
        </authorList>
    </citation>
    <scope>NUCLEOTIDE SEQUENCE [LARGE SCALE GENOMIC DNA]</scope>
    <source>
        <strain evidence="3 5">CGMCC 1.7071</strain>
    </source>
</reference>
<evidence type="ECO:0000313" key="4">
    <source>
        <dbReference type="Proteomes" id="UP000183063"/>
    </source>
</evidence>
<organism evidence="2 4">
    <name type="scientific">Rhizobium tibeticum</name>
    <dbReference type="NCBI Taxonomy" id="501024"/>
    <lineage>
        <taxon>Bacteria</taxon>
        <taxon>Pseudomonadati</taxon>
        <taxon>Pseudomonadota</taxon>
        <taxon>Alphaproteobacteria</taxon>
        <taxon>Hyphomicrobiales</taxon>
        <taxon>Rhizobiaceae</taxon>
        <taxon>Rhizobium/Agrobacterium group</taxon>
        <taxon>Rhizobium</taxon>
    </lineage>
</organism>
<dbReference type="EMBL" id="FNXB01000045">
    <property type="protein sequence ID" value="SEI17702.1"/>
    <property type="molecule type" value="Genomic_DNA"/>
</dbReference>
<evidence type="ECO:0000256" key="1">
    <source>
        <dbReference type="SAM" id="Phobius"/>
    </source>
</evidence>
<dbReference type="STRING" id="501024.RTCCBAU85039_5689"/>
<reference evidence="4" key="2">
    <citation type="submission" date="2016-10" db="EMBL/GenBank/DDBJ databases">
        <authorList>
            <person name="Wibberg D."/>
        </authorList>
    </citation>
    <scope>NUCLEOTIDE SEQUENCE [LARGE SCALE GENOMIC DNA]</scope>
</reference>
<evidence type="ECO:0000313" key="3">
    <source>
        <dbReference type="EMBL" id="SEP04886.1"/>
    </source>
</evidence>
<keyword evidence="1" id="KW-1133">Transmembrane helix</keyword>
<dbReference type="EMBL" id="FOCV01000035">
    <property type="protein sequence ID" value="SEP04886.1"/>
    <property type="molecule type" value="Genomic_DNA"/>
</dbReference>
<protein>
    <submittedName>
        <fullName evidence="2">Uncharacterized protein</fullName>
    </submittedName>
</protein>
<dbReference type="Proteomes" id="UP000183063">
    <property type="component" value="Unassembled WGS sequence"/>
</dbReference>
<dbReference type="Proteomes" id="UP000198939">
    <property type="component" value="Unassembled WGS sequence"/>
</dbReference>
<feature type="transmembrane region" description="Helical" evidence="1">
    <location>
        <begin position="6"/>
        <end position="29"/>
    </location>
</feature>
<accession>A0A1H8UP71</accession>
<evidence type="ECO:0000313" key="5">
    <source>
        <dbReference type="Proteomes" id="UP000198939"/>
    </source>
</evidence>
<evidence type="ECO:0000313" key="2">
    <source>
        <dbReference type="EMBL" id="SEI17702.1"/>
    </source>
</evidence>
<keyword evidence="1" id="KW-0812">Transmembrane</keyword>
<gene>
    <name evidence="2" type="ORF">RTCCBAU85039_5689</name>
    <name evidence="3" type="ORF">SAMN05216228_103549</name>
</gene>
<keyword evidence="5" id="KW-1185">Reference proteome</keyword>
<proteinExistence type="predicted"/>
<reference evidence="2" key="3">
    <citation type="submission" date="2016-10" db="EMBL/GenBank/DDBJ databases">
        <authorList>
            <person name="de Groot N.N."/>
        </authorList>
    </citation>
    <scope>NUCLEOTIDE SEQUENCE [LARGE SCALE GENOMIC DNA]</scope>
    <source>
        <strain evidence="2">CCBAU85039</strain>
    </source>
</reference>
<dbReference type="AlphaFoldDB" id="A0A1H8UP71"/>
<name>A0A1H8UP71_9HYPH</name>
<dbReference type="RefSeq" id="WP_167371612.1">
    <property type="nucleotide sequence ID" value="NZ_FNXB01000045.1"/>
</dbReference>
<keyword evidence="1" id="KW-0472">Membrane</keyword>